<evidence type="ECO:0000313" key="2">
    <source>
        <dbReference type="EMBL" id="MBK7676179.1"/>
    </source>
</evidence>
<evidence type="ECO:0000313" key="3">
    <source>
        <dbReference type="Proteomes" id="UP000697998"/>
    </source>
</evidence>
<dbReference type="EMBL" id="JADJMH010000016">
    <property type="protein sequence ID" value="MBK7676179.1"/>
    <property type="molecule type" value="Genomic_DNA"/>
</dbReference>
<feature type="compositionally biased region" description="Basic and acidic residues" evidence="1">
    <location>
        <begin position="7"/>
        <end position="18"/>
    </location>
</feature>
<proteinExistence type="predicted"/>
<feature type="region of interest" description="Disordered" evidence="1">
    <location>
        <begin position="1"/>
        <end position="107"/>
    </location>
</feature>
<reference evidence="2 3" key="1">
    <citation type="submission" date="2020-10" db="EMBL/GenBank/DDBJ databases">
        <title>Connecting structure to function with the recovery of over 1000 high-quality activated sludge metagenome-assembled genomes encoding full-length rRNA genes using long-read sequencing.</title>
        <authorList>
            <person name="Singleton C.M."/>
            <person name="Petriglieri F."/>
            <person name="Kristensen J.M."/>
            <person name="Kirkegaard R.H."/>
            <person name="Michaelsen T.Y."/>
            <person name="Andersen M.H."/>
            <person name="Karst S.M."/>
            <person name="Dueholm M.S."/>
            <person name="Nielsen P.H."/>
            <person name="Albertsen M."/>
        </authorList>
    </citation>
    <scope>NUCLEOTIDE SEQUENCE [LARGE SCALE GENOMIC DNA]</scope>
    <source>
        <strain evidence="2">EsbW_18-Q3-R4-48_BATAC.285</strain>
    </source>
</reference>
<accession>A0A935UHX0</accession>
<feature type="compositionally biased region" description="Low complexity" evidence="1">
    <location>
        <begin position="44"/>
        <end position="60"/>
    </location>
</feature>
<feature type="compositionally biased region" description="Basic and acidic residues" evidence="1">
    <location>
        <begin position="69"/>
        <end position="81"/>
    </location>
</feature>
<sequence length="107" mass="12062">MPPLRNVSRELEEDRKAEPVGNAARLANELSTSSRRQPPPFGEQQARAPSQSPTPAAASREQQDPPPAVERRQQPERRSENRPVLLDTRARKGRRQNPGEVRINIKV</sequence>
<organism evidence="2 3">
    <name type="scientific">Candidatus Accumulibacter proximus</name>
    <dbReference type="NCBI Taxonomy" id="2954385"/>
    <lineage>
        <taxon>Bacteria</taxon>
        <taxon>Pseudomonadati</taxon>
        <taxon>Pseudomonadota</taxon>
        <taxon>Betaproteobacteria</taxon>
        <taxon>Candidatus Accumulibacter</taxon>
    </lineage>
</organism>
<evidence type="ECO:0000256" key="1">
    <source>
        <dbReference type="SAM" id="MobiDB-lite"/>
    </source>
</evidence>
<dbReference type="Proteomes" id="UP000697998">
    <property type="component" value="Unassembled WGS sequence"/>
</dbReference>
<protein>
    <submittedName>
        <fullName evidence="2">Uncharacterized protein</fullName>
    </submittedName>
</protein>
<comment type="caution">
    <text evidence="2">The sequence shown here is derived from an EMBL/GenBank/DDBJ whole genome shotgun (WGS) entry which is preliminary data.</text>
</comment>
<dbReference type="AlphaFoldDB" id="A0A935UHX0"/>
<gene>
    <name evidence="2" type="ORF">IPJ27_16285</name>
</gene>
<name>A0A935UHX0_9PROT</name>